<evidence type="ECO:0000256" key="3">
    <source>
        <dbReference type="SAM" id="SignalP"/>
    </source>
</evidence>
<feature type="signal peptide" evidence="3">
    <location>
        <begin position="1"/>
        <end position="21"/>
    </location>
</feature>
<dbReference type="PANTHER" id="PTHR10858:SF23">
    <property type="entry name" value="DEOXYRIBONUCLEASE II"/>
    <property type="match status" value="1"/>
</dbReference>
<evidence type="ECO:0000256" key="2">
    <source>
        <dbReference type="ARBA" id="ARBA00022801"/>
    </source>
</evidence>
<accession>A0AAD4PPY9</accession>
<organism evidence="4 5">
    <name type="scientific">Drosophila rubida</name>
    <dbReference type="NCBI Taxonomy" id="30044"/>
    <lineage>
        <taxon>Eukaryota</taxon>
        <taxon>Metazoa</taxon>
        <taxon>Ecdysozoa</taxon>
        <taxon>Arthropoda</taxon>
        <taxon>Hexapoda</taxon>
        <taxon>Insecta</taxon>
        <taxon>Pterygota</taxon>
        <taxon>Neoptera</taxon>
        <taxon>Endopterygota</taxon>
        <taxon>Diptera</taxon>
        <taxon>Brachycera</taxon>
        <taxon>Muscomorpha</taxon>
        <taxon>Ephydroidea</taxon>
        <taxon>Drosophilidae</taxon>
        <taxon>Drosophila</taxon>
    </lineage>
</organism>
<feature type="chain" id="PRO_5042050761" evidence="3">
    <location>
        <begin position="22"/>
        <end position="360"/>
    </location>
</feature>
<dbReference type="Proteomes" id="UP001200034">
    <property type="component" value="Unassembled WGS sequence"/>
</dbReference>
<sequence length="360" mass="40955">MTALWHCLCLALLALAANVSGEVSCKDEHNNDVDWWFMVSLNNRQYIYVSSENSGSWQNSFEEIRRDYRSRAGRTLESLKRKEHLFMVAYNDVFTNGTTFNTKGAARGWIATDGRTGVWLVHSMPEFPAIDGEDYRNQPNPVHDMGHSFLCLTLTTDAVEQAAQMLQLYRPHFYHVRNTLYPGKFPQLRLALDPNSDPFDTEQDLQISTVKGQQFRLFGRHPKSKKELYAQIVAPALGVDLFVRTDRKAESEPLPNKCDHNKVYNVKEVVSPHGKFQSAAQNQAKWAVSVKTGVKLFWLWRVGGNDWTCIGDLNRDQAHQSRGGGAICLEDSAVADRFRELLSTYEECSCSTFPCEAKYD</sequence>
<keyword evidence="3" id="KW-0732">Signal</keyword>
<dbReference type="Pfam" id="PF03265">
    <property type="entry name" value="DNase_II"/>
    <property type="match status" value="1"/>
</dbReference>
<dbReference type="PANTHER" id="PTHR10858">
    <property type="entry name" value="DEOXYRIBONUCLEASE II"/>
    <property type="match status" value="1"/>
</dbReference>
<dbReference type="AlphaFoldDB" id="A0AAD4PPY9"/>
<evidence type="ECO:0000313" key="5">
    <source>
        <dbReference type="Proteomes" id="UP001200034"/>
    </source>
</evidence>
<evidence type="ECO:0000256" key="1">
    <source>
        <dbReference type="ARBA" id="ARBA00007527"/>
    </source>
</evidence>
<dbReference type="GO" id="GO:0006309">
    <property type="term" value="P:apoptotic DNA fragmentation"/>
    <property type="evidence" value="ECO:0007669"/>
    <property type="project" value="TreeGrafter"/>
</dbReference>
<comment type="similarity">
    <text evidence="1">Belongs to the DNase II family.</text>
</comment>
<dbReference type="GO" id="GO:0004531">
    <property type="term" value="F:deoxyribonuclease II activity"/>
    <property type="evidence" value="ECO:0007669"/>
    <property type="project" value="InterPro"/>
</dbReference>
<reference evidence="4" key="1">
    <citation type="journal article" date="2021" name="Mol. Ecol. Resour.">
        <title>Phylogenomic analyses of the genus Drosophila reveals genomic signals of climate adaptation.</title>
        <authorList>
            <person name="Li F."/>
            <person name="Rane R.V."/>
            <person name="Luria V."/>
            <person name="Xiong Z."/>
            <person name="Chen J."/>
            <person name="Li Z."/>
            <person name="Catullo R.A."/>
            <person name="Griffin P.C."/>
            <person name="Schiffer M."/>
            <person name="Pearce S."/>
            <person name="Lee S.F."/>
            <person name="McElroy K."/>
            <person name="Stocker A."/>
            <person name="Shirriffs J."/>
            <person name="Cockerell F."/>
            <person name="Coppin C."/>
            <person name="Sgro C.M."/>
            <person name="Karger A."/>
            <person name="Cain J.W."/>
            <person name="Weber J.A."/>
            <person name="Santpere G."/>
            <person name="Kirschner M.W."/>
            <person name="Hoffmann A.A."/>
            <person name="Oakeshott J.G."/>
            <person name="Zhang G."/>
        </authorList>
    </citation>
    <scope>NUCLEOTIDE SEQUENCE</scope>
    <source>
        <strain evidence="4">BGI-SZ-2011g</strain>
    </source>
</reference>
<dbReference type="EMBL" id="JAJJHW010000824">
    <property type="protein sequence ID" value="KAH8381699.1"/>
    <property type="molecule type" value="Genomic_DNA"/>
</dbReference>
<dbReference type="InterPro" id="IPR004947">
    <property type="entry name" value="DNase_II"/>
</dbReference>
<name>A0AAD4PPY9_9MUSC</name>
<comment type="caution">
    <text evidence="4">The sequence shown here is derived from an EMBL/GenBank/DDBJ whole genome shotgun (WGS) entry which is preliminary data.</text>
</comment>
<protein>
    <submittedName>
        <fullName evidence="4">Uncharacterized protein</fullName>
    </submittedName>
</protein>
<keyword evidence="2" id="KW-0378">Hydrolase</keyword>
<gene>
    <name evidence="4" type="ORF">KR093_010694</name>
</gene>
<keyword evidence="5" id="KW-1185">Reference proteome</keyword>
<evidence type="ECO:0000313" key="4">
    <source>
        <dbReference type="EMBL" id="KAH8381699.1"/>
    </source>
</evidence>
<proteinExistence type="inferred from homology"/>